<evidence type="ECO:0000313" key="6">
    <source>
        <dbReference type="Proteomes" id="UP000225889"/>
    </source>
</evidence>
<dbReference type="GO" id="GO:0003677">
    <property type="term" value="F:DNA binding"/>
    <property type="evidence" value="ECO:0007669"/>
    <property type="project" value="UniProtKB-KW"/>
</dbReference>
<evidence type="ECO:0000259" key="4">
    <source>
        <dbReference type="PROSITE" id="PS50995"/>
    </source>
</evidence>
<feature type="domain" description="HTH marR-type" evidence="4">
    <location>
        <begin position="1"/>
        <end position="145"/>
    </location>
</feature>
<dbReference type="PROSITE" id="PS50995">
    <property type="entry name" value="HTH_MARR_2"/>
    <property type="match status" value="1"/>
</dbReference>
<protein>
    <submittedName>
        <fullName evidence="5">MarR family transcriptional regulator</fullName>
    </submittedName>
</protein>
<name>A0A2G3DSQ8_9FIRM</name>
<accession>A0A2G3DSQ8</accession>
<dbReference type="AlphaFoldDB" id="A0A2G3DSQ8"/>
<dbReference type="InterPro" id="IPR036390">
    <property type="entry name" value="WH_DNA-bd_sf"/>
</dbReference>
<keyword evidence="2" id="KW-0238">DNA-binding</keyword>
<dbReference type="EMBL" id="PDYF01000045">
    <property type="protein sequence ID" value="PHU34001.1"/>
    <property type="molecule type" value="Genomic_DNA"/>
</dbReference>
<evidence type="ECO:0000256" key="2">
    <source>
        <dbReference type="ARBA" id="ARBA00023125"/>
    </source>
</evidence>
<comment type="caution">
    <text evidence="5">The sequence shown here is derived from an EMBL/GenBank/DDBJ whole genome shotgun (WGS) entry which is preliminary data.</text>
</comment>
<dbReference type="PRINTS" id="PR00598">
    <property type="entry name" value="HTHMARR"/>
</dbReference>
<keyword evidence="3" id="KW-0804">Transcription</keyword>
<reference evidence="5 6" key="1">
    <citation type="submission" date="2017-10" db="EMBL/GenBank/DDBJ databases">
        <title>Resolving the taxonomy of Roseburia spp., Eubacterium rectale and Agathobacter spp. through phylogenomic analysis.</title>
        <authorList>
            <person name="Sheridan P.O."/>
            <person name="Walker A.W."/>
            <person name="Duncan S.H."/>
            <person name="Scott K.P."/>
            <person name="Toole P.W.O."/>
            <person name="Luis P."/>
            <person name="Flint H.J."/>
        </authorList>
    </citation>
    <scope>NUCLEOTIDE SEQUENCE [LARGE SCALE GENOMIC DNA]</scope>
    <source>
        <strain evidence="5 6">JK626</strain>
    </source>
</reference>
<sequence>MIGEEFDKRRHFGFMLDNAAREIKKAVGRGVIEMGEVPCNLKNAWLVGYIERQSDPVFQKDLEKTFHFPKSTLADMIQCLEKSGYLAKAPVDTDARKKQIVVTEKGKNFSTLAEKEIMAVEDYITRGIPEDQIDLLVEIFEKIQQNAKDYKSYVELKKED</sequence>
<evidence type="ECO:0000256" key="1">
    <source>
        <dbReference type="ARBA" id="ARBA00023015"/>
    </source>
</evidence>
<evidence type="ECO:0000256" key="3">
    <source>
        <dbReference type="ARBA" id="ARBA00023163"/>
    </source>
</evidence>
<organism evidence="5 6">
    <name type="scientific">Pseudobutyrivibrio ruminis</name>
    <dbReference type="NCBI Taxonomy" id="46206"/>
    <lineage>
        <taxon>Bacteria</taxon>
        <taxon>Bacillati</taxon>
        <taxon>Bacillota</taxon>
        <taxon>Clostridia</taxon>
        <taxon>Lachnospirales</taxon>
        <taxon>Lachnospiraceae</taxon>
        <taxon>Pseudobutyrivibrio</taxon>
    </lineage>
</organism>
<keyword evidence="1" id="KW-0805">Transcription regulation</keyword>
<dbReference type="SUPFAM" id="SSF46785">
    <property type="entry name" value="Winged helix' DNA-binding domain"/>
    <property type="match status" value="1"/>
</dbReference>
<evidence type="ECO:0000313" key="5">
    <source>
        <dbReference type="EMBL" id="PHU34001.1"/>
    </source>
</evidence>
<dbReference type="RefSeq" id="WP_090488438.1">
    <property type="nucleotide sequence ID" value="NZ_PDYF01000045.1"/>
</dbReference>
<dbReference type="InterPro" id="IPR000835">
    <property type="entry name" value="HTH_MarR-typ"/>
</dbReference>
<dbReference type="Proteomes" id="UP000225889">
    <property type="component" value="Unassembled WGS sequence"/>
</dbReference>
<reference evidence="5 6" key="2">
    <citation type="submission" date="2017-10" db="EMBL/GenBank/DDBJ databases">
        <authorList>
            <person name="Banno H."/>
            <person name="Chua N.-H."/>
        </authorList>
    </citation>
    <scope>NUCLEOTIDE SEQUENCE [LARGE SCALE GENOMIC DNA]</scope>
    <source>
        <strain evidence="5 6">JK626</strain>
    </source>
</reference>
<dbReference type="InterPro" id="IPR036388">
    <property type="entry name" value="WH-like_DNA-bd_sf"/>
</dbReference>
<dbReference type="GO" id="GO:0003700">
    <property type="term" value="F:DNA-binding transcription factor activity"/>
    <property type="evidence" value="ECO:0007669"/>
    <property type="project" value="InterPro"/>
</dbReference>
<dbReference type="PANTHER" id="PTHR42756:SF1">
    <property type="entry name" value="TRANSCRIPTIONAL REPRESSOR OF EMRAB OPERON"/>
    <property type="match status" value="1"/>
</dbReference>
<dbReference type="Gene3D" id="1.10.10.10">
    <property type="entry name" value="Winged helix-like DNA-binding domain superfamily/Winged helix DNA-binding domain"/>
    <property type="match status" value="1"/>
</dbReference>
<gene>
    <name evidence="5" type="ORF">CSX01_12740</name>
</gene>
<proteinExistence type="predicted"/>
<dbReference type="PANTHER" id="PTHR42756">
    <property type="entry name" value="TRANSCRIPTIONAL REGULATOR, MARR"/>
    <property type="match status" value="1"/>
</dbReference>